<evidence type="ECO:0000256" key="2">
    <source>
        <dbReference type="ARBA" id="ARBA00023015"/>
    </source>
</evidence>
<comment type="subcellular location">
    <subcellularLocation>
        <location evidence="1">Nucleus</location>
    </subcellularLocation>
</comment>
<dbReference type="GO" id="GO:0003700">
    <property type="term" value="F:DNA-binding transcription factor activity"/>
    <property type="evidence" value="ECO:0007669"/>
    <property type="project" value="InterPro"/>
</dbReference>
<keyword evidence="2" id="KW-0805">Transcription regulation</keyword>
<dbReference type="InterPro" id="IPR036638">
    <property type="entry name" value="HLH_DNA-bd_sf"/>
</dbReference>
<dbReference type="GO" id="GO:0010017">
    <property type="term" value="P:red or far-red light signaling pathway"/>
    <property type="evidence" value="ECO:0007669"/>
    <property type="project" value="UniProtKB-ARBA"/>
</dbReference>
<dbReference type="PROSITE" id="PS50888">
    <property type="entry name" value="BHLH"/>
    <property type="match status" value="1"/>
</dbReference>
<evidence type="ECO:0000313" key="7">
    <source>
        <dbReference type="EMBL" id="KAI5424647.1"/>
    </source>
</evidence>
<dbReference type="Gramene" id="Psat03G0072900-T1">
    <property type="protein sequence ID" value="KAI5424647.1"/>
    <property type="gene ID" value="KIW84_030729"/>
</dbReference>
<dbReference type="PANTHER" id="PTHR46807:SF1">
    <property type="entry name" value="TRANSCRIPTION FACTOR PIF3"/>
    <property type="match status" value="1"/>
</dbReference>
<dbReference type="InterPro" id="IPR011598">
    <property type="entry name" value="bHLH_dom"/>
</dbReference>
<dbReference type="FunFam" id="4.10.280.10:FF:000004">
    <property type="entry name" value="Basic helix-loop-helix transcription factor"/>
    <property type="match status" value="1"/>
</dbReference>
<evidence type="ECO:0000313" key="8">
    <source>
        <dbReference type="Proteomes" id="UP001058974"/>
    </source>
</evidence>
<evidence type="ECO:0000256" key="1">
    <source>
        <dbReference type="ARBA" id="ARBA00004123"/>
    </source>
</evidence>
<feature type="domain" description="BHLH" evidence="6">
    <location>
        <begin position="242"/>
        <end position="291"/>
    </location>
</feature>
<gene>
    <name evidence="7" type="ORF">KIW84_030729</name>
</gene>
<comment type="caution">
    <text evidence="7">The sequence shown here is derived from an EMBL/GenBank/DDBJ whole genome shotgun (WGS) entry which is preliminary data.</text>
</comment>
<dbReference type="SUPFAM" id="SSF47459">
    <property type="entry name" value="HLH, helix-loop-helix DNA-binding domain"/>
    <property type="match status" value="1"/>
</dbReference>
<dbReference type="InterPro" id="IPR044273">
    <property type="entry name" value="PIF3-like"/>
</dbReference>
<proteinExistence type="predicted"/>
<feature type="region of interest" description="Disordered" evidence="5">
    <location>
        <begin position="221"/>
        <end position="251"/>
    </location>
</feature>
<dbReference type="Proteomes" id="UP001058974">
    <property type="component" value="Chromosome 3"/>
</dbReference>
<protein>
    <recommendedName>
        <fullName evidence="6">BHLH domain-containing protein</fullName>
    </recommendedName>
</protein>
<dbReference type="CDD" id="cd11445">
    <property type="entry name" value="bHLH_AtPIF_like"/>
    <property type="match status" value="1"/>
</dbReference>
<organism evidence="7 8">
    <name type="scientific">Pisum sativum</name>
    <name type="common">Garden pea</name>
    <name type="synonym">Lathyrus oleraceus</name>
    <dbReference type="NCBI Taxonomy" id="3888"/>
    <lineage>
        <taxon>Eukaryota</taxon>
        <taxon>Viridiplantae</taxon>
        <taxon>Streptophyta</taxon>
        <taxon>Embryophyta</taxon>
        <taxon>Tracheophyta</taxon>
        <taxon>Spermatophyta</taxon>
        <taxon>Magnoliopsida</taxon>
        <taxon>eudicotyledons</taxon>
        <taxon>Gunneridae</taxon>
        <taxon>Pentapetalae</taxon>
        <taxon>rosids</taxon>
        <taxon>fabids</taxon>
        <taxon>Fabales</taxon>
        <taxon>Fabaceae</taxon>
        <taxon>Papilionoideae</taxon>
        <taxon>50 kb inversion clade</taxon>
        <taxon>NPAAA clade</taxon>
        <taxon>Hologalegina</taxon>
        <taxon>IRL clade</taxon>
        <taxon>Fabeae</taxon>
        <taxon>Lathyrus</taxon>
    </lineage>
</organism>
<dbReference type="PANTHER" id="PTHR46807">
    <property type="entry name" value="TRANSCRIPTION FACTOR PIF3"/>
    <property type="match status" value="1"/>
</dbReference>
<evidence type="ECO:0000259" key="6">
    <source>
        <dbReference type="PROSITE" id="PS50888"/>
    </source>
</evidence>
<dbReference type="AlphaFoldDB" id="A0A9D4XQG5"/>
<dbReference type="SMART" id="SM00353">
    <property type="entry name" value="HLH"/>
    <property type="match status" value="1"/>
</dbReference>
<dbReference type="InterPro" id="IPR047265">
    <property type="entry name" value="PIF1-like_bHLH"/>
</dbReference>
<sequence>MMHLHEFYGMSKQKVDHKEINKDQSSVHKNDLLELVSENDQISVQVQSRGEKSPTCKTLPSHTLKGHHDDLIMMPSLLHQCQPSLENDIPSSSTIVNFTHFAKPVAIVKANLLKISLSSSRSQSVGIKNNRPDLKYLKPKSPEQDADVFKVGRTSNQVLGKSGRYCQKDVEKCTKPAEVSSSVCSDNRAYRDSDDPNQNLKGKNIYSEDFDWHSQSEDVEDESVGIKKKAHGRGGFGSKRNRSAEVHNLSERKRRDTINEKMRTLQELIPNCNKVDKASMLDEAIEYLKTLQLQLEIMSMRGGGLYMPMMLPAGMQQMHMSPFSAMQMGLGVPQFEGTHLPAAHASGLSALHGMAAARPNPQMFGLPCHGLHMPMPCAPMFSFPMPNVNSQQVMQNINNECNSTNPMSIQCEATIGRVSSTNDKEAFTLDNEDKPAIEKCNE</sequence>
<keyword evidence="4" id="KW-0539">Nucleus</keyword>
<keyword evidence="3" id="KW-0804">Transcription</keyword>
<dbReference type="Pfam" id="PF00010">
    <property type="entry name" value="HLH"/>
    <property type="match status" value="1"/>
</dbReference>
<dbReference type="EMBL" id="JAMSHJ010000003">
    <property type="protein sequence ID" value="KAI5424647.1"/>
    <property type="molecule type" value="Genomic_DNA"/>
</dbReference>
<dbReference type="GO" id="GO:0046983">
    <property type="term" value="F:protein dimerization activity"/>
    <property type="evidence" value="ECO:0007669"/>
    <property type="project" value="InterPro"/>
</dbReference>
<name>A0A9D4XQG5_PEA</name>
<evidence type="ECO:0000256" key="4">
    <source>
        <dbReference type="ARBA" id="ARBA00023242"/>
    </source>
</evidence>
<reference evidence="7 8" key="1">
    <citation type="journal article" date="2022" name="Nat. Genet.">
        <title>Improved pea reference genome and pan-genome highlight genomic features and evolutionary characteristics.</title>
        <authorList>
            <person name="Yang T."/>
            <person name="Liu R."/>
            <person name="Luo Y."/>
            <person name="Hu S."/>
            <person name="Wang D."/>
            <person name="Wang C."/>
            <person name="Pandey M.K."/>
            <person name="Ge S."/>
            <person name="Xu Q."/>
            <person name="Li N."/>
            <person name="Li G."/>
            <person name="Huang Y."/>
            <person name="Saxena R.K."/>
            <person name="Ji Y."/>
            <person name="Li M."/>
            <person name="Yan X."/>
            <person name="He Y."/>
            <person name="Liu Y."/>
            <person name="Wang X."/>
            <person name="Xiang C."/>
            <person name="Varshney R.K."/>
            <person name="Ding H."/>
            <person name="Gao S."/>
            <person name="Zong X."/>
        </authorList>
    </citation>
    <scope>NUCLEOTIDE SEQUENCE [LARGE SCALE GENOMIC DNA]</scope>
    <source>
        <strain evidence="7 8">cv. Zhongwan 6</strain>
    </source>
</reference>
<evidence type="ECO:0000256" key="3">
    <source>
        <dbReference type="ARBA" id="ARBA00023163"/>
    </source>
</evidence>
<feature type="compositionally biased region" description="Basic and acidic residues" evidence="5">
    <location>
        <begin position="242"/>
        <end position="251"/>
    </location>
</feature>
<keyword evidence="8" id="KW-1185">Reference proteome</keyword>
<accession>A0A9D4XQG5</accession>
<dbReference type="Gene3D" id="4.10.280.10">
    <property type="entry name" value="Helix-loop-helix DNA-binding domain"/>
    <property type="match status" value="1"/>
</dbReference>
<evidence type="ECO:0000256" key="5">
    <source>
        <dbReference type="SAM" id="MobiDB-lite"/>
    </source>
</evidence>
<dbReference type="GO" id="GO:0005634">
    <property type="term" value="C:nucleus"/>
    <property type="evidence" value="ECO:0007669"/>
    <property type="project" value="UniProtKB-SubCell"/>
</dbReference>